<name>A0A2P2N1Y7_RHIMU</name>
<protein>
    <submittedName>
        <fullName evidence="1">Uncharacterized protein</fullName>
    </submittedName>
</protein>
<evidence type="ECO:0000313" key="1">
    <source>
        <dbReference type="EMBL" id="MBX36480.1"/>
    </source>
</evidence>
<accession>A0A2P2N1Y7</accession>
<reference evidence="1" key="1">
    <citation type="submission" date="2018-02" db="EMBL/GenBank/DDBJ databases">
        <title>Rhizophora mucronata_Transcriptome.</title>
        <authorList>
            <person name="Meera S.P."/>
            <person name="Sreeshan A."/>
            <person name="Augustine A."/>
        </authorList>
    </citation>
    <scope>NUCLEOTIDE SEQUENCE</scope>
    <source>
        <tissue evidence="1">Leaf</tissue>
    </source>
</reference>
<sequence length="43" mass="5174">MEYSHCLIALFESYLLLHLRVQIPHPREQKKQRFLGMNSITEC</sequence>
<dbReference type="AlphaFoldDB" id="A0A2P2N1Y7"/>
<proteinExistence type="predicted"/>
<dbReference type="EMBL" id="GGEC01055996">
    <property type="protein sequence ID" value="MBX36480.1"/>
    <property type="molecule type" value="Transcribed_RNA"/>
</dbReference>
<organism evidence="1">
    <name type="scientific">Rhizophora mucronata</name>
    <name type="common">Asiatic mangrove</name>
    <dbReference type="NCBI Taxonomy" id="61149"/>
    <lineage>
        <taxon>Eukaryota</taxon>
        <taxon>Viridiplantae</taxon>
        <taxon>Streptophyta</taxon>
        <taxon>Embryophyta</taxon>
        <taxon>Tracheophyta</taxon>
        <taxon>Spermatophyta</taxon>
        <taxon>Magnoliopsida</taxon>
        <taxon>eudicotyledons</taxon>
        <taxon>Gunneridae</taxon>
        <taxon>Pentapetalae</taxon>
        <taxon>rosids</taxon>
        <taxon>fabids</taxon>
        <taxon>Malpighiales</taxon>
        <taxon>Rhizophoraceae</taxon>
        <taxon>Rhizophora</taxon>
    </lineage>
</organism>